<name>A0A4Z2JB60_9TELE</name>
<evidence type="ECO:0000313" key="1">
    <source>
        <dbReference type="EMBL" id="TNN87449.1"/>
    </source>
</evidence>
<accession>A0A4Z2JB60</accession>
<evidence type="ECO:0000313" key="2">
    <source>
        <dbReference type="Proteomes" id="UP000314294"/>
    </source>
</evidence>
<gene>
    <name evidence="1" type="ORF">EYF80_002166</name>
</gene>
<dbReference type="AlphaFoldDB" id="A0A4Z2JB60"/>
<organism evidence="1 2">
    <name type="scientific">Liparis tanakae</name>
    <name type="common">Tanaka's snailfish</name>
    <dbReference type="NCBI Taxonomy" id="230148"/>
    <lineage>
        <taxon>Eukaryota</taxon>
        <taxon>Metazoa</taxon>
        <taxon>Chordata</taxon>
        <taxon>Craniata</taxon>
        <taxon>Vertebrata</taxon>
        <taxon>Euteleostomi</taxon>
        <taxon>Actinopterygii</taxon>
        <taxon>Neopterygii</taxon>
        <taxon>Teleostei</taxon>
        <taxon>Neoteleostei</taxon>
        <taxon>Acanthomorphata</taxon>
        <taxon>Eupercaria</taxon>
        <taxon>Perciformes</taxon>
        <taxon>Cottioidei</taxon>
        <taxon>Cottales</taxon>
        <taxon>Liparidae</taxon>
        <taxon>Liparis</taxon>
    </lineage>
</organism>
<dbReference type="EMBL" id="SRLO01000010">
    <property type="protein sequence ID" value="TNN87449.1"/>
    <property type="molecule type" value="Genomic_DNA"/>
</dbReference>
<comment type="caution">
    <text evidence="1">The sequence shown here is derived from an EMBL/GenBank/DDBJ whole genome shotgun (WGS) entry which is preliminary data.</text>
</comment>
<dbReference type="Proteomes" id="UP000314294">
    <property type="component" value="Unassembled WGS sequence"/>
</dbReference>
<keyword evidence="2" id="KW-1185">Reference proteome</keyword>
<reference evidence="1 2" key="1">
    <citation type="submission" date="2019-03" db="EMBL/GenBank/DDBJ databases">
        <title>First draft genome of Liparis tanakae, snailfish: a comprehensive survey of snailfish specific genes.</title>
        <authorList>
            <person name="Kim W."/>
            <person name="Song I."/>
            <person name="Jeong J.-H."/>
            <person name="Kim D."/>
            <person name="Kim S."/>
            <person name="Ryu S."/>
            <person name="Song J.Y."/>
            <person name="Lee S.K."/>
        </authorList>
    </citation>
    <scope>NUCLEOTIDE SEQUENCE [LARGE SCALE GENOMIC DNA]</scope>
    <source>
        <tissue evidence="1">Muscle</tissue>
    </source>
</reference>
<protein>
    <submittedName>
        <fullName evidence="1">Uncharacterized protein</fullName>
    </submittedName>
</protein>
<proteinExistence type="predicted"/>
<sequence>MWRPEAAGQIVNTGKIKMKKALMPPITLMTSPMSGTNMAMRRVMVIQITLVLNHHQEGDTDHEEVEAETDFTELTHSSSTHLFHHVLIRLLSAD</sequence>